<name>A0A543D4B6_9PSEU</name>
<feature type="compositionally biased region" description="Low complexity" evidence="1">
    <location>
        <begin position="165"/>
        <end position="175"/>
    </location>
</feature>
<organism evidence="2 3">
    <name type="scientific">Pseudonocardia kunmingensis</name>
    <dbReference type="NCBI Taxonomy" id="630975"/>
    <lineage>
        <taxon>Bacteria</taxon>
        <taxon>Bacillati</taxon>
        <taxon>Actinomycetota</taxon>
        <taxon>Actinomycetes</taxon>
        <taxon>Pseudonocardiales</taxon>
        <taxon>Pseudonocardiaceae</taxon>
        <taxon>Pseudonocardia</taxon>
    </lineage>
</organism>
<feature type="compositionally biased region" description="Pro residues" evidence="1">
    <location>
        <begin position="148"/>
        <end position="164"/>
    </location>
</feature>
<accession>A0A543D4B6</accession>
<evidence type="ECO:0000313" key="3">
    <source>
        <dbReference type="Proteomes" id="UP000315677"/>
    </source>
</evidence>
<dbReference type="EMBL" id="VFPA01000005">
    <property type="protein sequence ID" value="TQM04177.1"/>
    <property type="molecule type" value="Genomic_DNA"/>
</dbReference>
<keyword evidence="3" id="KW-1185">Reference proteome</keyword>
<dbReference type="AlphaFoldDB" id="A0A543D4B6"/>
<comment type="caution">
    <text evidence="2">The sequence shown here is derived from an EMBL/GenBank/DDBJ whole genome shotgun (WGS) entry which is preliminary data.</text>
</comment>
<dbReference type="Proteomes" id="UP000315677">
    <property type="component" value="Unassembled WGS sequence"/>
</dbReference>
<sequence>MARHRHAVTVRADGLVTVLGPLLRDSRVRAVALVDVGSGMVLDGWDGRGSGDPEIVAAAAAELVRVAVGLLGSARPELVVGLGGTWHQLVRAVPDPGGGPLALSVLVDGPRSAVERTRRRLREVPDAALAAGPSTSRRPIGGAWILPAGPPPALPHPRPAPPRAPGGARPTFRGRPAPPAALPPPSRDP</sequence>
<feature type="compositionally biased region" description="Pro residues" evidence="1">
    <location>
        <begin position="176"/>
        <end position="189"/>
    </location>
</feature>
<evidence type="ECO:0000313" key="2">
    <source>
        <dbReference type="EMBL" id="TQM04177.1"/>
    </source>
</evidence>
<dbReference type="OrthoDB" id="3579119at2"/>
<reference evidence="2 3" key="1">
    <citation type="submission" date="2019-06" db="EMBL/GenBank/DDBJ databases">
        <title>Sequencing the genomes of 1000 actinobacteria strains.</title>
        <authorList>
            <person name="Klenk H.-P."/>
        </authorList>
    </citation>
    <scope>NUCLEOTIDE SEQUENCE [LARGE SCALE GENOMIC DNA]</scope>
    <source>
        <strain evidence="2 3">DSM 45301</strain>
    </source>
</reference>
<proteinExistence type="predicted"/>
<evidence type="ECO:0000256" key="1">
    <source>
        <dbReference type="SAM" id="MobiDB-lite"/>
    </source>
</evidence>
<protein>
    <submittedName>
        <fullName evidence="2">Uncharacterized protein</fullName>
    </submittedName>
</protein>
<dbReference type="RefSeq" id="WP_142061329.1">
    <property type="nucleotide sequence ID" value="NZ_VFPA01000005.1"/>
</dbReference>
<feature type="region of interest" description="Disordered" evidence="1">
    <location>
        <begin position="125"/>
        <end position="189"/>
    </location>
</feature>
<gene>
    <name evidence="2" type="ORF">FB558_7208</name>
</gene>